<dbReference type="GO" id="GO:0003779">
    <property type="term" value="F:actin binding"/>
    <property type="evidence" value="ECO:0007669"/>
    <property type="project" value="UniProtKB-KW"/>
</dbReference>
<dbReference type="SUPFAM" id="SSF56317">
    <property type="entry name" value="Carbon-nitrogen hydrolase"/>
    <property type="match status" value="1"/>
</dbReference>
<dbReference type="PROSITE" id="PS00866">
    <property type="entry name" value="CPSASE_1"/>
    <property type="match status" value="1"/>
</dbReference>
<dbReference type="InterPro" id="IPR000089">
    <property type="entry name" value="Biotin_lipoyl"/>
</dbReference>
<dbReference type="FunFam" id="3.40.50.620:FF:000036">
    <property type="entry name" value="Glutamine-dependent NAD(+) synthetase"/>
    <property type="match status" value="1"/>
</dbReference>
<feature type="compositionally biased region" description="Low complexity" evidence="28">
    <location>
        <begin position="139"/>
        <end position="151"/>
    </location>
</feature>
<dbReference type="PROSITE" id="PS00188">
    <property type="entry name" value="BIOTIN"/>
    <property type="match status" value="1"/>
</dbReference>
<dbReference type="GO" id="GO:0005739">
    <property type="term" value="C:mitochondrion"/>
    <property type="evidence" value="ECO:0007669"/>
    <property type="project" value="TreeGrafter"/>
</dbReference>
<dbReference type="FunFam" id="3.40.50.20:FF:000005">
    <property type="entry name" value="acetyl-CoA carboxylase isoform X2"/>
    <property type="match status" value="1"/>
</dbReference>
<keyword evidence="19" id="KW-0009">Actin-binding</keyword>
<comment type="caution">
    <text evidence="35">The sequence shown here is derived from an EMBL/GenBank/DDBJ whole genome shotgun (WGS) entry which is preliminary data.</text>
</comment>
<feature type="region of interest" description="Disordered" evidence="28">
    <location>
        <begin position="200"/>
        <end position="246"/>
    </location>
</feature>
<protein>
    <recommendedName>
        <fullName evidence="23">NAD(+) synthase [glutamine-hydrolyzing]</fullName>
        <ecNumber evidence="9">6.3.4.14</ecNumber>
        <ecNumber evidence="7">6.3.5.1</ecNumber>
        <ecNumber evidence="8">6.4.1.2</ecNumber>
    </recommendedName>
</protein>
<dbReference type="EC" id="6.4.1.2" evidence="8"/>
<dbReference type="InterPro" id="IPR022310">
    <property type="entry name" value="NAD/GMP_synthase"/>
</dbReference>
<dbReference type="GO" id="GO:0009435">
    <property type="term" value="P:NAD+ biosynthetic process"/>
    <property type="evidence" value="ECO:0007669"/>
    <property type="project" value="UniProtKB-UniPathway"/>
</dbReference>
<dbReference type="GO" id="GO:0005885">
    <property type="term" value="C:Arp2/3 protein complex"/>
    <property type="evidence" value="ECO:0007669"/>
    <property type="project" value="InterPro"/>
</dbReference>
<dbReference type="Gene3D" id="2.40.50.100">
    <property type="match status" value="1"/>
</dbReference>
<evidence type="ECO:0000256" key="17">
    <source>
        <dbReference type="ARBA" id="ARBA00023098"/>
    </source>
</evidence>
<dbReference type="PROSITE" id="PS50980">
    <property type="entry name" value="COA_CT_NTER"/>
    <property type="match status" value="1"/>
</dbReference>
<dbReference type="FunFam" id="3.30.1460.20:FF:000003">
    <property type="entry name" value="Arp2/3 complex 34 kDa subunit"/>
    <property type="match status" value="1"/>
</dbReference>
<dbReference type="InterPro" id="IPR011762">
    <property type="entry name" value="COA_CT_N"/>
</dbReference>
<comment type="cofactor">
    <cofactor evidence="1">
        <name>biotin</name>
        <dbReference type="ChEBI" id="CHEBI:57586"/>
    </cofactor>
</comment>
<gene>
    <name evidence="35" type="ORF">EST38_g1961</name>
</gene>
<feature type="compositionally biased region" description="Polar residues" evidence="28">
    <location>
        <begin position="859"/>
        <end position="870"/>
    </location>
</feature>
<feature type="compositionally biased region" description="Polar residues" evidence="28">
    <location>
        <begin position="782"/>
        <end position="792"/>
    </location>
</feature>
<dbReference type="InterPro" id="IPR001882">
    <property type="entry name" value="Biotin_BS"/>
</dbReference>
<evidence type="ECO:0000256" key="21">
    <source>
        <dbReference type="ARBA" id="ARBA00023267"/>
    </source>
</evidence>
<feature type="compositionally biased region" description="Basic and acidic residues" evidence="28">
    <location>
        <begin position="688"/>
        <end position="729"/>
    </location>
</feature>
<feature type="domain" description="CoA carboxyltransferase N-terminal" evidence="33">
    <location>
        <begin position="2741"/>
        <end position="3000"/>
    </location>
</feature>
<dbReference type="InterPro" id="IPR013815">
    <property type="entry name" value="ATP_grasp_subdomain_1"/>
</dbReference>
<evidence type="ECO:0000256" key="13">
    <source>
        <dbReference type="ARBA" id="ARBA00022741"/>
    </source>
</evidence>
<feature type="domain" description="CN hydrolase" evidence="29">
    <location>
        <begin position="3450"/>
        <end position="3723"/>
    </location>
</feature>
<comment type="catalytic activity">
    <reaction evidence="24">
        <text>hydrogencarbonate + acetyl-CoA + ATP = malonyl-CoA + ADP + phosphate + H(+)</text>
        <dbReference type="Rhea" id="RHEA:11308"/>
        <dbReference type="ChEBI" id="CHEBI:15378"/>
        <dbReference type="ChEBI" id="CHEBI:17544"/>
        <dbReference type="ChEBI" id="CHEBI:30616"/>
        <dbReference type="ChEBI" id="CHEBI:43474"/>
        <dbReference type="ChEBI" id="CHEBI:57288"/>
        <dbReference type="ChEBI" id="CHEBI:57384"/>
        <dbReference type="ChEBI" id="CHEBI:456216"/>
        <dbReference type="EC" id="6.4.1.2"/>
    </reaction>
</comment>
<feature type="compositionally biased region" description="Pro residues" evidence="28">
    <location>
        <begin position="836"/>
        <end position="853"/>
    </location>
</feature>
<dbReference type="PROSITE" id="PS50975">
    <property type="entry name" value="ATP_GRASP"/>
    <property type="match status" value="1"/>
</dbReference>
<evidence type="ECO:0000256" key="19">
    <source>
        <dbReference type="ARBA" id="ARBA00023203"/>
    </source>
</evidence>
<dbReference type="EMBL" id="SDEE01000030">
    <property type="protein sequence ID" value="RXW23884.1"/>
    <property type="molecule type" value="Genomic_DNA"/>
</dbReference>
<feature type="region of interest" description="Disordered" evidence="28">
    <location>
        <begin position="339"/>
        <end position="626"/>
    </location>
</feature>
<dbReference type="Pfam" id="PF21385">
    <property type="entry name" value="ACCA_BT"/>
    <property type="match status" value="1"/>
</dbReference>
<dbReference type="InterPro" id="IPR036526">
    <property type="entry name" value="C-N_Hydrolase_sf"/>
</dbReference>
<dbReference type="Pfam" id="PF01039">
    <property type="entry name" value="Carboxyl_trans"/>
    <property type="match status" value="1"/>
</dbReference>
<dbReference type="Pfam" id="PF00795">
    <property type="entry name" value="CN_hydrolase"/>
    <property type="match status" value="1"/>
</dbReference>
<dbReference type="InterPro" id="IPR013941">
    <property type="entry name" value="ZDS1_C"/>
</dbReference>
<sequence>MSSKDSERNTSAQQTLDILFEMSKLLNTQLDKETLATCVGLIESGVNPDALASAYALGPQIAQFTPSQQTLACRPMAARTLQPSEYEIQREVEALRDIRRRSSNPGALTIDPDLPNQSPPPSPTSNYWSPKPKSPSDGASVATSPAASSSSYPTDGVNLDEPINPNNPADDPFHLFWVPASVHPEIAPAEFKAFLQEHARNPPSADGHDGSFDRVPSFSSRASLSRKRSMLSRQYQPTENDNIENEKIVPLRRNRSFAQNQGPQLTISDLQRLEELAEEASESDDPSKLRSVLRRSLSLNLSPTAIEKMDGMPELGDEADVPIIVPPPGQILRRAARTKIRKPGLPGDGAGHRFGASRRNRRNSGEGRTSADHSSNENGEIEPPASRRQTLSDDGFPNQRPDSFSEEASIFDAYARDEDDDVASVGVTSPETPPSSLPHEDVSQPSQPEIQPSLLEALGPILQQPAQQPQPQQPPPPQPYDEVSSRTPSPPNEPIEETPSQSATYTSPPQPSNQTQQLISQGPPHIFAPIPQEPSRKEKEKDKKGLFGKWGGSDKGGKKGKGGVVDQKDKEGFFGSLFGGKKKQDDAPVTSSTGRETAQALLGGSKSSKNQVAPPSSPGLAPGPSNFARYPIHVERAIYRLSHIKLANPRRPLYEQVLISNLMFWYLGVINKAQAGSSPSTESSASQAEKEEKEKEQKEKEMKEKAEKEKLEKEQKERELEMKKRESGKRGSLTKTPAGGPVGRRAEMPVKGPQYEIQQQVMQKEYNGFNGQGPPNRPPQMNGANGQSYNRTPPSPQNAQFSQQQQQQQQQQYHPSPGQPYPSQHPSQPQQYPQGQPYPPQGQPYQQPYPPSPAQQYQNAGPRNAQQPPQMRQGPPEHYYYQSHENSPPRGGLPPGAMAPMGGPSQHMGPPQHMQQSMNPNQQPRNAPPNFQPPPQGRGPYPMNSGPENVPPPPGAAGTAASGIGLSRTPLHQYSDPKMILLEAHNVIIQNTLSEKLAKPGSLDVAFVDYDGVRFRLSTPDKKTQLLLSMSIRCWDELVRYGALEVLGREYGALLQPQPEPEYNVSLLIDLEQAPVDPEARDAFVTSISLFKRHALAAPFELGFKTQKELEAAGGQGELMQIHYRDEEAIYVQAAPDRVTVIFSTIFQEETDRIFGKVFLQEFVDARRQPSIQNAPQVLYSNREPPLEIRHVPGLRSSEDVGYVTFVLFPRHFANPNVAAATISHIQLFRDYLHYHIKCSKAYMHSRMRHRVTEFQKVLNRAKTEVATGERKTVRVQQFIGGTSLDKAPASKVRDFVEAHAGHTVITKVLIANNGIAAVKEIRSIRQWSYDTFGHERAVEFTVMATPEDLKVNAEYIRMADRYVEVPGGSNNNNYANVDLIVDIAERAGVHAVWAGWGHASENPRLPESLAASKNKIVFIGPPGSAMRSLGDKISSTIVAQSADVPTMAWSGTGITDTVLSEDGYVTVPDKAYQDACVTTVEEGLKRAETIGYPVMIKASEGGGGKGIRRVDRPELFKNAFHAVAGEIPGSPIFIMKLAGQARHLEVQLLADQYGNAISLFGRDCSVQRRHQKIIEEAPVTIAKEDTFEKMERAAVRLSKLVGYVSAGTVEYLYSHSDDYFYFLELNPRLQVEHPTTEMVTGVNLPAAQLQVAMGLPLHRIRDIRQLYGVAPHGTSEIDFDMANPESMQNQRKPRPKGHVVAVRITAENPDAGFKPSSGSLQDLNFRSSANVWGYFSVSSAGGLHEYADSQFGHIFAYGEDRGESRKNMIVALKELSIRGDFRTTVEYLIKLLELEAFKENTITTGWLDSLISNKLTAERPDATLAVICGAVTKAHLASEACWNEYKRILDKGQVPGRDVLKTVFGIDFIYENVRYSFTVARSSLTLWTLYLNGGRTMVGARPLADGGLLILLDGKSHSIYWREEVGALRLMVDAKTCLIEQENDPTQLRSPSPGKLIRYFVESGEHVNAGDQYAEIEVMKMYMPLVASEDGVVQLIKQPGVSLEPGDILGILTLDDPSRVKHAKPFEGLLPAMGPPSVAGTKPHQLLSQSLETLNDILDGFDNQSIMASTFKDLTAVLRDSQLPYSSVNAILSSLSGRIPAKLEDAIRSAMDAAKAKGEGHDFPAPRIKKLIDNYAQDSVLPQDRAMFTSKIAGLYEVLEKFINGLKGHETDTIANLLGRYESTEKLFGGSIEARVLALREQNKEELDKVVGIVLSHIKVQSKAKLVFAILDYIKATGLNVSNTDSNLYKVLQGLAGLEAKSSTQVSLKAREVLILGQMPSYEERLGQMETVLKNSVNQHYYGEPDSATRTPSAEVLRELTDSRYTVFDVLPAFFGHEDPVVRLAALEVYIRRAYKAYSLLSIDYEEGDTLDDGDAPTVVTWRFNLGQSHSPPSTPRITIGEIPRRSASVSDLTYMINRHQSQPVRTGVISSFPNLKTMEKGFAKVVSLLPAFDAAEFTERYGSNNEPPNVVNVALRIVREEDNMPEKEWNKVVVDFVNRHGEDLKRRGVRRVSIMLCNVGQYPIYFTLRDFKGNWGEEQAIRNIEPALAFQLELSRLSNYNLTPCFVEAKQIHIYHAVARENQLDTRFFIRALVRPGRIRGTMSMAEYLISETDRLVTSVLDALEVVSAQHRNSDCNHIFMNFVYNLPVEYEDVLAAISGFIERHGKRLWRLHVTSSEIRIALEDSEGNVTPIRCTIENVSGFVVNYHGYQEITTDKGTTILKSIGDKGPLHLQPVHQAYPTKESLQPKRYQAHLIGTTYVYDFPDLFSKALQNVWLKAKTYDASIQAPKALLESKELVLDEHDQLAEVDRAPGNNTFGMVAWVFTMRTPEFPQGRKVVVVANDITYKIGSFGPVEDQFFYLVTQYAREHGIPRIYLSANSGARIGLAEEVLPLFSAAWVDAEHPEKGLEYLYLTPENYLKVKEKGPDAIRVEEIEEAGERRFKITDIIGLQDGLGVECLKGSGLIAGETSRAYDDIFTVTLVTARSVGIGAYLVRLGERALGGTQIMFKNGVSHLTASSDLQGATQILDWLSYVPEFKNGPLPVRESTDPWDRDIDYKPPKGVYDPRWFIEGKTDETSSEWQSGFFDKGTFQETLSGWAQTVVVGRARLGGIPMGVIAVETRTIERIVPADPANSSSVEQRIMEAGQVWYPNSAYKTAQAIFDFNREGLPLIIFANWRGFSGGQQDMYDEVLKQGAKIVDGLSSYKQPVFIYIVPNGELRGGAWVVLDPSINSEQMEMYADVDARAGVLEPEGIVEIKMRRDKILGLMERLDSKYASLKKDSKDATKEEAERVAAAAGLAQRETLLQPVYKQIALLYADLHDRTGRMEAKGCAKPAVWKDARRHFYWAVRARIAKSAALSDLKEASPESTHEYRLRLLDTLAGIEPTATNREISEALERLDLSGTVSQLKADHLIRQMIHLTKEDPKAAMASLARLADNLSDEERHALVGVLQSAPRSPEFIEYGSSLNQWALDFEGNYERIVESIKVAKERGATLRVGPELEIPGYGCYDHFLEGDTVLHSWEILSKIISSGITTGIVCDIGMPVNHKNVIYNCRIIIHDGKILLIRPKMWMANDGNYRELRYFTPWAKHRQWEDHYLPRIIQAVTGQAKAPFGDAVISTTDTCIGVELCEELFTPASPHILMGLDGVEVFTNSSGSHHELRKLHTRVELIREATQKGCDGDRLYYDGCALVAVNGRVVAQGSQFSLRDVEVVTATIDLEDVRAHRATSSRSMQAAEAERYHRVEVPFALSSGALDEREEATVGLAGAKPIDVRFHTPQEEIALGPACWLWDYLRRSRVQGYFVPLSGGVDSCSTAVIVYSMCRLVAEAARRGEQQVIQDARRMTGEPENSTYIPEDPKEFCNRIFHTCYMGTENSSAETRNRAKELAEAIGSYHIDLNMDSMVTAMRTLFSVITGKTPQFRSQGGSNAENLALQNIQARLRMVIAYMFAQLLPWVRGKYGGLLVLGSANVDESLRGYLTKYDCSAADINPIGGISKTDLKKFIAYAEVAFDLPILRSFLDAIPTAELEPITETYVQSDEADMGMTYDELSAFGRLRKVEKCGPYSMFTKLVHEWGSFLSPIQIADKVKLFFFEHARNRHKMTTLTPAYHAESYSPDDNRFDLRPFLYNARFPWQFRKIDATAAKLPDRSKEIKND</sequence>
<evidence type="ECO:0000256" key="28">
    <source>
        <dbReference type="SAM" id="MobiDB-lite"/>
    </source>
</evidence>
<dbReference type="InterPro" id="IPR003010">
    <property type="entry name" value="C-N_Hydrolase"/>
</dbReference>
<comment type="catalytic activity">
    <reaction evidence="25">
        <text>N(6)-biotinyl-L-lysyl-[protein] + hydrogencarbonate + ATP = N(6)-carboxybiotinyl-L-lysyl-[protein] + ADP + phosphate + H(+)</text>
        <dbReference type="Rhea" id="RHEA:13501"/>
        <dbReference type="Rhea" id="RHEA-COMP:10505"/>
        <dbReference type="Rhea" id="RHEA-COMP:10506"/>
        <dbReference type="ChEBI" id="CHEBI:15378"/>
        <dbReference type="ChEBI" id="CHEBI:17544"/>
        <dbReference type="ChEBI" id="CHEBI:30616"/>
        <dbReference type="ChEBI" id="CHEBI:43474"/>
        <dbReference type="ChEBI" id="CHEBI:83144"/>
        <dbReference type="ChEBI" id="CHEBI:83145"/>
        <dbReference type="ChEBI" id="CHEBI:456216"/>
        <dbReference type="EC" id="6.3.4.14"/>
    </reaction>
</comment>
<dbReference type="SUPFAM" id="SSF69645">
    <property type="entry name" value="Arp2/3 complex subunits"/>
    <property type="match status" value="2"/>
</dbReference>
<dbReference type="Pfam" id="PF00289">
    <property type="entry name" value="Biotin_carb_N"/>
    <property type="match status" value="1"/>
</dbReference>
<dbReference type="InterPro" id="IPR016185">
    <property type="entry name" value="PreATP-grasp_dom_sf"/>
</dbReference>
<dbReference type="InterPro" id="IPR011761">
    <property type="entry name" value="ATP-grasp"/>
</dbReference>
<evidence type="ECO:0000256" key="12">
    <source>
        <dbReference type="ARBA" id="ARBA00022598"/>
    </source>
</evidence>
<dbReference type="SUPFAM" id="SSF51230">
    <property type="entry name" value="Single hybrid motif"/>
    <property type="match status" value="1"/>
</dbReference>
<dbReference type="UniPathway" id="UPA00253">
    <property type="reaction ID" value="UER00334"/>
</dbReference>
<dbReference type="GO" id="GO:0034314">
    <property type="term" value="P:Arp2/3 complex-mediated actin nucleation"/>
    <property type="evidence" value="ECO:0007669"/>
    <property type="project" value="InterPro"/>
</dbReference>
<evidence type="ECO:0000259" key="33">
    <source>
        <dbReference type="PROSITE" id="PS50980"/>
    </source>
</evidence>
<dbReference type="Gene3D" id="3.30.470.20">
    <property type="entry name" value="ATP-grasp fold, B domain"/>
    <property type="match status" value="1"/>
</dbReference>
<proteinExistence type="inferred from homology"/>
<dbReference type="Pfam" id="PF00364">
    <property type="entry name" value="Biotin_lipoyl"/>
    <property type="match status" value="1"/>
</dbReference>
<evidence type="ECO:0000259" key="32">
    <source>
        <dbReference type="PROSITE" id="PS50979"/>
    </source>
</evidence>
<dbReference type="Pfam" id="PF04045">
    <property type="entry name" value="P34-Arc"/>
    <property type="match status" value="1"/>
</dbReference>
<dbReference type="GO" id="GO:0000931">
    <property type="term" value="C:gamma-tubulin ring complex"/>
    <property type="evidence" value="ECO:0007669"/>
    <property type="project" value="InterPro"/>
</dbReference>
<dbReference type="EC" id="6.3.5.1" evidence="7"/>
<evidence type="ECO:0000256" key="16">
    <source>
        <dbReference type="ARBA" id="ARBA00023027"/>
    </source>
</evidence>
<dbReference type="Proteomes" id="UP000290288">
    <property type="component" value="Unassembled WGS sequence"/>
</dbReference>
<dbReference type="GO" id="GO:0046872">
    <property type="term" value="F:metal ion binding"/>
    <property type="evidence" value="ECO:0007669"/>
    <property type="project" value="InterPro"/>
</dbReference>
<dbReference type="InterPro" id="IPR011053">
    <property type="entry name" value="Single_hybrid_motif"/>
</dbReference>
<feature type="compositionally biased region" description="Low complexity" evidence="28">
    <location>
        <begin position="675"/>
        <end position="687"/>
    </location>
</feature>
<keyword evidence="20" id="KW-0206">Cytoskeleton</keyword>
<dbReference type="InterPro" id="IPR029045">
    <property type="entry name" value="ClpP/crotonase-like_dom_sf"/>
</dbReference>
<evidence type="ECO:0000313" key="36">
    <source>
        <dbReference type="Proteomes" id="UP000290288"/>
    </source>
</evidence>
<feature type="domain" description="Biotin carboxylation" evidence="32">
    <location>
        <begin position="1305"/>
        <end position="1813"/>
    </location>
</feature>
<organism evidence="35 36">
    <name type="scientific">Candolleomyces aberdarensis</name>
    <dbReference type="NCBI Taxonomy" id="2316362"/>
    <lineage>
        <taxon>Eukaryota</taxon>
        <taxon>Fungi</taxon>
        <taxon>Dikarya</taxon>
        <taxon>Basidiomycota</taxon>
        <taxon>Agaricomycotina</taxon>
        <taxon>Agaricomycetes</taxon>
        <taxon>Agaricomycetidae</taxon>
        <taxon>Agaricales</taxon>
        <taxon>Agaricineae</taxon>
        <taxon>Psathyrellaceae</taxon>
        <taxon>Candolleomyces</taxon>
    </lineage>
</organism>
<dbReference type="HAMAP" id="MF_02090">
    <property type="entry name" value="NadE_glutamine_dep"/>
    <property type="match status" value="1"/>
</dbReference>
<feature type="compositionally biased region" description="Basic and acidic residues" evidence="28">
    <location>
        <begin position="363"/>
        <end position="375"/>
    </location>
</feature>
<dbReference type="GO" id="GO:0005524">
    <property type="term" value="F:ATP binding"/>
    <property type="evidence" value="ECO:0007669"/>
    <property type="project" value="UniProtKB-UniRule"/>
</dbReference>
<dbReference type="InterPro" id="IPR014729">
    <property type="entry name" value="Rossmann-like_a/b/a_fold"/>
</dbReference>
<dbReference type="InterPro" id="IPR049076">
    <property type="entry name" value="ACCA"/>
</dbReference>
<evidence type="ECO:0000256" key="6">
    <source>
        <dbReference type="ARBA" id="ARBA00007192"/>
    </source>
</evidence>
<dbReference type="UniPathway" id="UPA00655">
    <property type="reaction ID" value="UER00711"/>
</dbReference>
<feature type="domain" description="Lipoyl-binding" evidence="30">
    <location>
        <begin position="1940"/>
        <end position="2014"/>
    </location>
</feature>
<comment type="similarity">
    <text evidence="6">Belongs to the ARPC2 family.</text>
</comment>
<evidence type="ECO:0000256" key="1">
    <source>
        <dbReference type="ARBA" id="ARBA00001953"/>
    </source>
</evidence>
<dbReference type="Gene3D" id="3.40.50.20">
    <property type="match status" value="1"/>
</dbReference>
<keyword evidence="21" id="KW-0092">Biotin</keyword>
<keyword evidence="18" id="KW-0275">Fatty acid biosynthesis</keyword>
<dbReference type="EC" id="6.3.4.14" evidence="9"/>
<dbReference type="InterPro" id="IPR005479">
    <property type="entry name" value="CPAse_ATP-bd"/>
</dbReference>
<dbReference type="Gene3D" id="3.30.1460.20">
    <property type="match status" value="2"/>
</dbReference>
<dbReference type="FunFam" id="3.60.110.10:FF:000003">
    <property type="entry name" value="Glutamine-dependent NAD(+) synthetase"/>
    <property type="match status" value="1"/>
</dbReference>
<name>A0A4Q2DX90_9AGAR</name>
<dbReference type="FunFam" id="3.30.470.20:FF:000005">
    <property type="entry name" value="Acetyl-CoA carboxylase 1"/>
    <property type="match status" value="1"/>
</dbReference>
<comment type="pathway">
    <text evidence="3">Lipid metabolism; malonyl-CoA biosynthesis; malonyl-CoA from acetyl-CoA: step 1/1.</text>
</comment>
<evidence type="ECO:0000256" key="15">
    <source>
        <dbReference type="ARBA" id="ARBA00022840"/>
    </source>
</evidence>
<dbReference type="SUPFAM" id="SSF56059">
    <property type="entry name" value="Glutathione synthetase ATP-binding domain-like"/>
    <property type="match status" value="1"/>
</dbReference>
<dbReference type="Gene3D" id="3.40.50.620">
    <property type="entry name" value="HUPs"/>
    <property type="match status" value="1"/>
</dbReference>
<dbReference type="Pfam" id="PF02540">
    <property type="entry name" value="NAD_synthase"/>
    <property type="match status" value="1"/>
</dbReference>
<dbReference type="Pfam" id="PF02786">
    <property type="entry name" value="CPSase_L_D2"/>
    <property type="match status" value="1"/>
</dbReference>
<dbReference type="GO" id="GO:0030041">
    <property type="term" value="P:actin filament polymerization"/>
    <property type="evidence" value="ECO:0007669"/>
    <property type="project" value="InterPro"/>
</dbReference>
<evidence type="ECO:0000256" key="10">
    <source>
        <dbReference type="ARBA" id="ARBA00022490"/>
    </source>
</evidence>
<keyword evidence="14" id="KW-0276">Fatty acid metabolism</keyword>
<evidence type="ECO:0000256" key="26">
    <source>
        <dbReference type="ARBA" id="ARBA00052340"/>
    </source>
</evidence>
<evidence type="ECO:0000256" key="27">
    <source>
        <dbReference type="PROSITE-ProRule" id="PRU00409"/>
    </source>
</evidence>
<feature type="compositionally biased region" description="Low complexity" evidence="28">
    <location>
        <begin position="895"/>
        <end position="904"/>
    </location>
</feature>
<dbReference type="FunFam" id="3.90.226.10:FF:000010">
    <property type="entry name" value="acetyl-CoA carboxylase isoform X2"/>
    <property type="match status" value="1"/>
</dbReference>
<comment type="pathway">
    <text evidence="4">Cofactor biosynthesis; NAD(+) biosynthesis; NAD(+) from deamido-NAD(+) (L-Gln route): step 1/1.</text>
</comment>
<evidence type="ECO:0000256" key="14">
    <source>
        <dbReference type="ARBA" id="ARBA00022832"/>
    </source>
</evidence>
<evidence type="ECO:0000256" key="9">
    <source>
        <dbReference type="ARBA" id="ARBA00013263"/>
    </source>
</evidence>
<dbReference type="Pfam" id="PF08632">
    <property type="entry name" value="Zds_C"/>
    <property type="match status" value="1"/>
</dbReference>
<dbReference type="InterPro" id="IPR014445">
    <property type="entry name" value="Gln-dep_NAD_synthase"/>
</dbReference>
<dbReference type="SUPFAM" id="SSF51246">
    <property type="entry name" value="Rudiment single hybrid motif"/>
    <property type="match status" value="1"/>
</dbReference>
<feature type="compositionally biased region" description="Basic and acidic residues" evidence="28">
    <location>
        <begin position="200"/>
        <end position="212"/>
    </location>
</feature>
<dbReference type="GO" id="GO:2001295">
    <property type="term" value="P:malonyl-CoA biosynthetic process"/>
    <property type="evidence" value="ECO:0007669"/>
    <property type="project" value="UniProtKB-UniPathway"/>
</dbReference>
<evidence type="ECO:0000256" key="3">
    <source>
        <dbReference type="ARBA" id="ARBA00004956"/>
    </source>
</evidence>
<comment type="subcellular location">
    <subcellularLocation>
        <location evidence="2">Cytoplasm</location>
        <location evidence="2">Cytoskeleton</location>
    </subcellularLocation>
</comment>
<dbReference type="Pfam" id="PF02785">
    <property type="entry name" value="Biotin_carb_C"/>
    <property type="match status" value="1"/>
</dbReference>
<evidence type="ECO:0000259" key="29">
    <source>
        <dbReference type="PROSITE" id="PS50263"/>
    </source>
</evidence>
<keyword evidence="17" id="KW-0443">Lipid metabolism</keyword>
<dbReference type="InterPro" id="IPR007188">
    <property type="entry name" value="ARPC2"/>
</dbReference>
<dbReference type="FunFam" id="2.40.50.100:FF:000005">
    <property type="entry name" value="Acetyl-CoA carboxylase 1"/>
    <property type="match status" value="1"/>
</dbReference>
<dbReference type="GO" id="GO:0004075">
    <property type="term" value="F:biotin carboxylase activity"/>
    <property type="evidence" value="ECO:0007669"/>
    <property type="project" value="UniProtKB-EC"/>
</dbReference>
<dbReference type="SUPFAM" id="SSF52096">
    <property type="entry name" value="ClpP/crotonase"/>
    <property type="match status" value="2"/>
</dbReference>
<dbReference type="NCBIfam" id="TIGR00552">
    <property type="entry name" value="nadE"/>
    <property type="match status" value="1"/>
</dbReference>
<evidence type="ECO:0000259" key="34">
    <source>
        <dbReference type="PROSITE" id="PS50989"/>
    </source>
</evidence>
<evidence type="ECO:0000256" key="7">
    <source>
        <dbReference type="ARBA" id="ARBA00012743"/>
    </source>
</evidence>
<comment type="similarity">
    <text evidence="5">In the C-terminal section; belongs to the NAD synthetase family.</text>
</comment>
<dbReference type="Pfam" id="PF12554">
    <property type="entry name" value="MOZART1"/>
    <property type="match status" value="1"/>
</dbReference>
<feature type="region of interest" description="Disordered" evidence="28">
    <location>
        <begin position="103"/>
        <end position="166"/>
    </location>
</feature>
<dbReference type="SUPFAM" id="SSF52440">
    <property type="entry name" value="PreATP-grasp domain"/>
    <property type="match status" value="1"/>
</dbReference>
<dbReference type="InterPro" id="IPR011054">
    <property type="entry name" value="Rudment_hybrid_motif"/>
</dbReference>
<dbReference type="InterPro" id="IPR034733">
    <property type="entry name" value="AcCoA_carboxyl_beta"/>
</dbReference>
<keyword evidence="12" id="KW-0436">Ligase</keyword>
<feature type="compositionally biased region" description="Low complexity" evidence="28">
    <location>
        <begin position="797"/>
        <end position="835"/>
    </location>
</feature>
<feature type="domain" description="CoA carboxyltransferase C-terminal" evidence="34">
    <location>
        <begin position="3053"/>
        <end position="3367"/>
    </location>
</feature>
<feature type="domain" description="ATP-grasp" evidence="31">
    <location>
        <begin position="1457"/>
        <end position="1654"/>
    </location>
</feature>
<dbReference type="STRING" id="2316362.A0A4Q2DX90"/>
<keyword evidence="16" id="KW-0520">NAD</keyword>
<feature type="compositionally biased region" description="Pro residues" evidence="28">
    <location>
        <begin position="926"/>
        <end position="937"/>
    </location>
</feature>
<keyword evidence="22" id="KW-0511">Multifunctional enzyme</keyword>
<evidence type="ECO:0000256" key="25">
    <source>
        <dbReference type="ARBA" id="ARBA00048600"/>
    </source>
</evidence>
<dbReference type="SUPFAM" id="SSF52402">
    <property type="entry name" value="Adenine nucleotide alpha hydrolases-like"/>
    <property type="match status" value="1"/>
</dbReference>
<accession>A0A4Q2DX90</accession>
<dbReference type="Pfam" id="PF08326">
    <property type="entry name" value="ACC_central"/>
    <property type="match status" value="1"/>
</dbReference>
<dbReference type="SMART" id="SM00878">
    <property type="entry name" value="Biotin_carb_C"/>
    <property type="match status" value="1"/>
</dbReference>
<evidence type="ECO:0000259" key="30">
    <source>
        <dbReference type="PROSITE" id="PS50968"/>
    </source>
</evidence>
<dbReference type="PANTHER" id="PTHR45728:SF3">
    <property type="entry name" value="ACETYL-COA CARBOXYLASE"/>
    <property type="match status" value="1"/>
</dbReference>
<dbReference type="PROSITE" id="PS00867">
    <property type="entry name" value="CPSASE_2"/>
    <property type="match status" value="1"/>
</dbReference>
<dbReference type="InterPro" id="IPR022214">
    <property type="entry name" value="MZT1"/>
</dbReference>
<feature type="compositionally biased region" description="Basic and acidic residues" evidence="28">
    <location>
        <begin position="534"/>
        <end position="545"/>
    </location>
</feature>
<keyword evidence="13 27" id="KW-0547">Nucleotide-binding</keyword>
<dbReference type="GO" id="GO:0003989">
    <property type="term" value="F:acetyl-CoA carboxylase activity"/>
    <property type="evidence" value="ECO:0007669"/>
    <property type="project" value="UniProtKB-EC"/>
</dbReference>
<dbReference type="InterPro" id="IPR011763">
    <property type="entry name" value="COA_CT_C"/>
</dbReference>
<dbReference type="GO" id="GO:0003952">
    <property type="term" value="F:NAD+ synthase (glutamine-hydrolyzing) activity"/>
    <property type="evidence" value="ECO:0007669"/>
    <property type="project" value="UniProtKB-EC"/>
</dbReference>
<dbReference type="InterPro" id="IPR011764">
    <property type="entry name" value="Biotin_carboxylation_dom"/>
</dbReference>
<dbReference type="InterPro" id="IPR013537">
    <property type="entry name" value="AcCoA_COase_cen"/>
</dbReference>
<feature type="compositionally biased region" description="Polar residues" evidence="28">
    <location>
        <begin position="231"/>
        <end position="240"/>
    </location>
</feature>
<feature type="region of interest" description="Disordered" evidence="28">
    <location>
        <begin position="675"/>
        <end position="964"/>
    </location>
</feature>
<dbReference type="FunFam" id="3.30.1460.20:FF:000005">
    <property type="entry name" value="Arp2/3 complex 34 kDa subunit"/>
    <property type="match status" value="1"/>
</dbReference>
<dbReference type="SMART" id="SM01327">
    <property type="entry name" value="Zds_C"/>
    <property type="match status" value="1"/>
</dbReference>
<dbReference type="Gene3D" id="3.90.226.10">
    <property type="entry name" value="2-enoyl-CoA Hydratase, Chain A, domain 1"/>
    <property type="match status" value="3"/>
</dbReference>
<comment type="catalytic activity">
    <reaction evidence="26">
        <text>deamido-NAD(+) + L-glutamine + ATP + H2O = L-glutamate + AMP + diphosphate + NAD(+) + H(+)</text>
        <dbReference type="Rhea" id="RHEA:24384"/>
        <dbReference type="ChEBI" id="CHEBI:15377"/>
        <dbReference type="ChEBI" id="CHEBI:15378"/>
        <dbReference type="ChEBI" id="CHEBI:29985"/>
        <dbReference type="ChEBI" id="CHEBI:30616"/>
        <dbReference type="ChEBI" id="CHEBI:33019"/>
        <dbReference type="ChEBI" id="CHEBI:57540"/>
        <dbReference type="ChEBI" id="CHEBI:58359"/>
        <dbReference type="ChEBI" id="CHEBI:58437"/>
        <dbReference type="ChEBI" id="CHEBI:456215"/>
        <dbReference type="EC" id="6.3.5.1"/>
    </reaction>
</comment>
<dbReference type="Gene3D" id="3.30.1490.20">
    <property type="entry name" value="ATP-grasp fold, A domain"/>
    <property type="match status" value="1"/>
</dbReference>
<evidence type="ECO:0000256" key="5">
    <source>
        <dbReference type="ARBA" id="ARBA00007145"/>
    </source>
</evidence>
<dbReference type="PROSITE" id="PS50968">
    <property type="entry name" value="BIOTINYL_LIPOYL"/>
    <property type="match status" value="1"/>
</dbReference>
<dbReference type="PANTHER" id="PTHR45728">
    <property type="entry name" value="ACETYL-COA CARBOXYLASE, ISOFORM A"/>
    <property type="match status" value="1"/>
</dbReference>
<keyword evidence="36" id="KW-1185">Reference proteome</keyword>
<dbReference type="InterPro" id="IPR049074">
    <property type="entry name" value="ACCA_BT"/>
</dbReference>
<dbReference type="FunFam" id="3.30.1490.20:FF:000003">
    <property type="entry name" value="acetyl-CoA carboxylase isoform X1"/>
    <property type="match status" value="1"/>
</dbReference>
<evidence type="ECO:0000313" key="35">
    <source>
        <dbReference type="EMBL" id="RXW23884.1"/>
    </source>
</evidence>
<reference evidence="35 36" key="1">
    <citation type="submission" date="2019-01" db="EMBL/GenBank/DDBJ databases">
        <title>Draft genome sequence of Psathyrella aberdarensis IHI B618.</title>
        <authorList>
            <person name="Buettner E."/>
            <person name="Kellner H."/>
        </authorList>
    </citation>
    <scope>NUCLEOTIDE SEQUENCE [LARGE SCALE GENOMIC DNA]</scope>
    <source>
        <strain evidence="35 36">IHI B618</strain>
    </source>
</reference>
<evidence type="ECO:0000256" key="20">
    <source>
        <dbReference type="ARBA" id="ARBA00023212"/>
    </source>
</evidence>
<evidence type="ECO:0000256" key="2">
    <source>
        <dbReference type="ARBA" id="ARBA00004245"/>
    </source>
</evidence>
<dbReference type="InterPro" id="IPR034666">
    <property type="entry name" value="ARPC2/4"/>
</dbReference>
<evidence type="ECO:0000256" key="22">
    <source>
        <dbReference type="ARBA" id="ARBA00023268"/>
    </source>
</evidence>
<evidence type="ECO:0000256" key="23">
    <source>
        <dbReference type="ARBA" id="ARBA00030681"/>
    </source>
</evidence>
<evidence type="ECO:0000256" key="8">
    <source>
        <dbReference type="ARBA" id="ARBA00013058"/>
    </source>
</evidence>
<dbReference type="GO" id="GO:0004359">
    <property type="term" value="F:glutaminase activity"/>
    <property type="evidence" value="ECO:0007669"/>
    <property type="project" value="InterPro"/>
</dbReference>
<dbReference type="CDD" id="cd07570">
    <property type="entry name" value="GAT_Gln-NAD-synth"/>
    <property type="match status" value="1"/>
</dbReference>
<dbReference type="GO" id="GO:0033566">
    <property type="term" value="P:gamma-tubulin complex localization"/>
    <property type="evidence" value="ECO:0007669"/>
    <property type="project" value="InterPro"/>
</dbReference>
<dbReference type="OrthoDB" id="14612at2759"/>
<dbReference type="PROSITE" id="PS50263">
    <property type="entry name" value="CN_HYDROLASE"/>
    <property type="match status" value="1"/>
</dbReference>
<dbReference type="InterPro" id="IPR005481">
    <property type="entry name" value="BC-like_N"/>
</dbReference>
<dbReference type="InterPro" id="IPR005482">
    <property type="entry name" value="Biotin_COase_C"/>
</dbReference>
<dbReference type="CDD" id="cd06850">
    <property type="entry name" value="biotinyl_domain"/>
    <property type="match status" value="1"/>
</dbReference>
<dbReference type="GO" id="GO:0006633">
    <property type="term" value="P:fatty acid biosynthetic process"/>
    <property type="evidence" value="ECO:0007669"/>
    <property type="project" value="UniProtKB-KW"/>
</dbReference>
<keyword evidence="11" id="KW-0444">Lipid biosynthesis</keyword>
<evidence type="ECO:0000259" key="31">
    <source>
        <dbReference type="PROSITE" id="PS50975"/>
    </source>
</evidence>
<evidence type="ECO:0000256" key="11">
    <source>
        <dbReference type="ARBA" id="ARBA00022516"/>
    </source>
</evidence>
<evidence type="ECO:0000256" key="4">
    <source>
        <dbReference type="ARBA" id="ARBA00005188"/>
    </source>
</evidence>
<dbReference type="Gene3D" id="3.90.1770.10">
    <property type="entry name" value="PreATP-grasp domain"/>
    <property type="match status" value="1"/>
</dbReference>
<evidence type="ECO:0000256" key="24">
    <source>
        <dbReference type="ARBA" id="ARBA00048065"/>
    </source>
</evidence>
<dbReference type="CDD" id="cd00553">
    <property type="entry name" value="NAD_synthase"/>
    <property type="match status" value="1"/>
</dbReference>
<dbReference type="Gene3D" id="3.60.110.10">
    <property type="entry name" value="Carbon-nitrogen hydrolase"/>
    <property type="match status" value="1"/>
</dbReference>
<keyword evidence="15 27" id="KW-0067">ATP-binding</keyword>
<keyword evidence="10" id="KW-0963">Cytoplasm</keyword>
<dbReference type="PROSITE" id="PS50979">
    <property type="entry name" value="BC"/>
    <property type="match status" value="1"/>
</dbReference>
<dbReference type="InterPro" id="IPR003694">
    <property type="entry name" value="NAD_synthase"/>
</dbReference>
<evidence type="ECO:0000256" key="18">
    <source>
        <dbReference type="ARBA" id="ARBA00023160"/>
    </source>
</evidence>
<dbReference type="PROSITE" id="PS50989">
    <property type="entry name" value="COA_CT_CTER"/>
    <property type="match status" value="1"/>
</dbReference>